<proteinExistence type="predicted"/>
<organism evidence="7 8">
    <name type="scientific">Polaribacter porphyrae</name>
    <dbReference type="NCBI Taxonomy" id="1137780"/>
    <lineage>
        <taxon>Bacteria</taxon>
        <taxon>Pseudomonadati</taxon>
        <taxon>Bacteroidota</taxon>
        <taxon>Flavobacteriia</taxon>
        <taxon>Flavobacteriales</taxon>
        <taxon>Flavobacteriaceae</taxon>
    </lineage>
</organism>
<keyword evidence="3 5" id="KW-1133">Transmembrane helix</keyword>
<evidence type="ECO:0000259" key="6">
    <source>
        <dbReference type="Pfam" id="PF13675"/>
    </source>
</evidence>
<dbReference type="InterPro" id="IPR029095">
    <property type="entry name" value="NarX-like_N"/>
</dbReference>
<name>A0A2S7WPL8_9FLAO</name>
<dbReference type="Pfam" id="PF13675">
    <property type="entry name" value="PilJ"/>
    <property type="match status" value="1"/>
</dbReference>
<keyword evidence="4 5" id="KW-0472">Membrane</keyword>
<evidence type="ECO:0000256" key="3">
    <source>
        <dbReference type="ARBA" id="ARBA00022989"/>
    </source>
</evidence>
<evidence type="ECO:0000256" key="2">
    <source>
        <dbReference type="ARBA" id="ARBA00022692"/>
    </source>
</evidence>
<sequence>MLFAINKISLHKDIKRQNDNISIVNISGKQRMLSQKISKLALYFIDNKNKKAQNISKLKNAISKFSTAHNNLKNNYLNKYKDTYLNELFTSLEPHYSKIIKSSSSLTNIETDTIQVSILVDEIITASNLFLPIMDNIVGQYEIIGKKRGEIILQRELTFNIIMITLSIYAVFFMIFPITNAYYKSDGFSLF</sequence>
<keyword evidence="2 5" id="KW-0812">Transmembrane</keyword>
<gene>
    <name evidence="7" type="ORF">BTO18_10310</name>
</gene>
<evidence type="ECO:0000256" key="1">
    <source>
        <dbReference type="ARBA" id="ARBA00004141"/>
    </source>
</evidence>
<protein>
    <recommendedName>
        <fullName evidence="6">NarX-like N-terminal domain-containing protein</fullName>
    </recommendedName>
</protein>
<dbReference type="EMBL" id="MSCN01000001">
    <property type="protein sequence ID" value="PQJ79539.1"/>
    <property type="molecule type" value="Genomic_DNA"/>
</dbReference>
<evidence type="ECO:0000313" key="7">
    <source>
        <dbReference type="EMBL" id="PQJ79539.1"/>
    </source>
</evidence>
<comment type="subcellular location">
    <subcellularLocation>
        <location evidence="1">Membrane</location>
        <topology evidence="1">Multi-pass membrane protein</topology>
    </subcellularLocation>
</comment>
<feature type="domain" description="NarX-like N-terminal" evidence="6">
    <location>
        <begin position="22"/>
        <end position="78"/>
    </location>
</feature>
<evidence type="ECO:0000256" key="4">
    <source>
        <dbReference type="ARBA" id="ARBA00023136"/>
    </source>
</evidence>
<evidence type="ECO:0000256" key="5">
    <source>
        <dbReference type="SAM" id="Phobius"/>
    </source>
</evidence>
<keyword evidence="8" id="KW-1185">Reference proteome</keyword>
<dbReference type="Proteomes" id="UP000238882">
    <property type="component" value="Unassembled WGS sequence"/>
</dbReference>
<accession>A0A2S7WPL8</accession>
<feature type="transmembrane region" description="Helical" evidence="5">
    <location>
        <begin position="157"/>
        <end position="183"/>
    </location>
</feature>
<evidence type="ECO:0000313" key="8">
    <source>
        <dbReference type="Proteomes" id="UP000238882"/>
    </source>
</evidence>
<reference evidence="7 8" key="1">
    <citation type="submission" date="2016-12" db="EMBL/GenBank/DDBJ databases">
        <title>Trade-off between light-utilization and light-protection in marine flavobacteria.</title>
        <authorList>
            <person name="Kumagai Y."/>
            <person name="Yoshizawa S."/>
            <person name="Kogure K."/>
            <person name="Iwasaki W."/>
        </authorList>
    </citation>
    <scope>NUCLEOTIDE SEQUENCE [LARGE SCALE GENOMIC DNA]</scope>
    <source>
        <strain evidence="7 8">NBRC 108759</strain>
    </source>
</reference>
<comment type="caution">
    <text evidence="7">The sequence shown here is derived from an EMBL/GenBank/DDBJ whole genome shotgun (WGS) entry which is preliminary data.</text>
</comment>
<dbReference type="GO" id="GO:0016020">
    <property type="term" value="C:membrane"/>
    <property type="evidence" value="ECO:0007669"/>
    <property type="project" value="UniProtKB-SubCell"/>
</dbReference>
<dbReference type="AlphaFoldDB" id="A0A2S7WPL8"/>